<organism evidence="3">
    <name type="scientific">Brachypodium distachyon</name>
    <name type="common">Purple false brome</name>
    <name type="synonym">Trachynia distachya</name>
    <dbReference type="NCBI Taxonomy" id="15368"/>
    <lineage>
        <taxon>Eukaryota</taxon>
        <taxon>Viridiplantae</taxon>
        <taxon>Streptophyta</taxon>
        <taxon>Embryophyta</taxon>
        <taxon>Tracheophyta</taxon>
        <taxon>Spermatophyta</taxon>
        <taxon>Magnoliopsida</taxon>
        <taxon>Liliopsida</taxon>
        <taxon>Poales</taxon>
        <taxon>Poaceae</taxon>
        <taxon>BOP clade</taxon>
        <taxon>Pooideae</taxon>
        <taxon>Stipodae</taxon>
        <taxon>Brachypodieae</taxon>
        <taxon>Brachypodium</taxon>
    </lineage>
</organism>
<protein>
    <submittedName>
        <fullName evidence="3 4">Uncharacterized protein</fullName>
    </submittedName>
</protein>
<dbReference type="Pfam" id="PF22932">
    <property type="entry name" value="Ubiq_DUF_assoc"/>
    <property type="match status" value="1"/>
</dbReference>
<evidence type="ECO:0000313" key="4">
    <source>
        <dbReference type="EnsemblPlants" id="PNT76454"/>
    </source>
</evidence>
<dbReference type="EnsemblPlants" id="PNT76454">
    <property type="protein sequence ID" value="PNT76454"/>
    <property type="gene ID" value="BRADI_1g48305v3"/>
</dbReference>
<evidence type="ECO:0000313" key="5">
    <source>
        <dbReference type="Proteomes" id="UP000008810"/>
    </source>
</evidence>
<reference evidence="3 4" key="1">
    <citation type="journal article" date="2010" name="Nature">
        <title>Genome sequencing and analysis of the model grass Brachypodium distachyon.</title>
        <authorList>
            <consortium name="International Brachypodium Initiative"/>
        </authorList>
    </citation>
    <scope>NUCLEOTIDE SEQUENCE [LARGE SCALE GENOMIC DNA]</scope>
    <source>
        <strain evidence="3 4">Bd21</strain>
    </source>
</reference>
<dbReference type="Proteomes" id="UP000008810">
    <property type="component" value="Chromosome 1"/>
</dbReference>
<feature type="domain" description="DUF569" evidence="1">
    <location>
        <begin position="39"/>
        <end position="185"/>
    </location>
</feature>
<dbReference type="PANTHER" id="PTHR31205:SF72">
    <property type="entry name" value="DUF569 DOMAIN-CONTAINING PROTEIN"/>
    <property type="match status" value="1"/>
</dbReference>
<reference evidence="3" key="2">
    <citation type="submission" date="2017-06" db="EMBL/GenBank/DDBJ databases">
        <title>WGS assembly of Brachypodium distachyon.</title>
        <authorList>
            <consortium name="The International Brachypodium Initiative"/>
            <person name="Lucas S."/>
            <person name="Harmon-Smith M."/>
            <person name="Lail K."/>
            <person name="Tice H."/>
            <person name="Grimwood J."/>
            <person name="Bruce D."/>
            <person name="Barry K."/>
            <person name="Shu S."/>
            <person name="Lindquist E."/>
            <person name="Wang M."/>
            <person name="Pitluck S."/>
            <person name="Vogel J.P."/>
            <person name="Garvin D.F."/>
            <person name="Mockler T.C."/>
            <person name="Schmutz J."/>
            <person name="Rokhsar D."/>
            <person name="Bevan M.W."/>
        </authorList>
    </citation>
    <scope>NUCLEOTIDE SEQUENCE</scope>
    <source>
        <strain evidence="3">Bd21</strain>
    </source>
</reference>
<proteinExistence type="predicted"/>
<dbReference type="InterPro" id="IPR054726">
    <property type="entry name" value="Ubiq_DUF569-assoc"/>
</dbReference>
<evidence type="ECO:0000313" key="3">
    <source>
        <dbReference type="EMBL" id="PNT76454.1"/>
    </source>
</evidence>
<dbReference type="EMBL" id="CM000880">
    <property type="protein sequence ID" value="PNT76454.1"/>
    <property type="molecule type" value="Genomic_DNA"/>
</dbReference>
<dbReference type="InterPro" id="IPR008999">
    <property type="entry name" value="Actin-crosslinking"/>
</dbReference>
<dbReference type="InParanoid" id="A0A2K2DQA2"/>
<reference evidence="4" key="3">
    <citation type="submission" date="2018-08" db="UniProtKB">
        <authorList>
            <consortium name="EnsemblPlants"/>
        </authorList>
    </citation>
    <scope>IDENTIFICATION</scope>
    <source>
        <strain evidence="4">cv. Bd21</strain>
    </source>
</reference>
<feature type="domain" description="DUF569" evidence="2">
    <location>
        <begin position="223"/>
        <end position="299"/>
    </location>
</feature>
<dbReference type="Gramene" id="PNT76454">
    <property type="protein sequence ID" value="PNT76454"/>
    <property type="gene ID" value="BRADI_1g48305v3"/>
</dbReference>
<accession>A0A2K2DQA2</accession>
<evidence type="ECO:0000259" key="1">
    <source>
        <dbReference type="Pfam" id="PF04601"/>
    </source>
</evidence>
<dbReference type="AlphaFoldDB" id="A0A2K2DQA2"/>
<dbReference type="STRING" id="15368.A0A2K2DQA2"/>
<sequence>MDPVIRFLGLQVHSVLSKARTATSKYTALAPEQATGDAMNYFPDRQHVRLRSLELGTYLHAAADGIEVRLHPERASLNAADGIENEQSNTYLLLHSAASGRYLAADTNTRAPWGQRGFRVEQREFDEPEVVDSIMWQVIRPGNFVLLRHVSGRLLRANGARLFNWNTGVTVDKFENRSAMNRWVVEPIPPSQLYPGVPGPIAEPLSNPLFMCLLFGRESPPVRLIRFQQANADGTVNEDDWTEFQFRGNSSYRLRFQLVVRMYIVNFIMCVRAGRYARLTLILANLPRGATGATLYIVAVHSLSPGADELRYPDMDAA</sequence>
<dbReference type="InterPro" id="IPR007679">
    <property type="entry name" value="DUF569"/>
</dbReference>
<name>A0A2K2DQA2_BRADI</name>
<evidence type="ECO:0000259" key="2">
    <source>
        <dbReference type="Pfam" id="PF22932"/>
    </source>
</evidence>
<gene>
    <name evidence="3" type="ORF">BRADI_1g48305v3</name>
</gene>
<dbReference type="Pfam" id="PF04601">
    <property type="entry name" value="DUF569"/>
    <property type="match status" value="1"/>
</dbReference>
<keyword evidence="5" id="KW-1185">Reference proteome</keyword>
<dbReference type="SUPFAM" id="SSF50405">
    <property type="entry name" value="Actin-crosslinking proteins"/>
    <property type="match status" value="1"/>
</dbReference>
<dbReference type="PANTHER" id="PTHR31205">
    <property type="entry name" value="ACTIN CROSS-LINKING PROTEIN (DUF569)"/>
    <property type="match status" value="1"/>
</dbReference>
<dbReference type="CDD" id="cd23340">
    <property type="entry name" value="beta-trefoil_FSCN_ACP-like"/>
    <property type="match status" value="1"/>
</dbReference>
<dbReference type="FunCoup" id="A0A2K2DQA2">
    <property type="interactions" value="370"/>
</dbReference>